<dbReference type="AlphaFoldDB" id="A0A5E6X8Q6"/>
<sequence>MLFDSFLKTVGLRNKSLAEKINDRVISGYIPSDMAKAVVGKVSSKKFNEMMIKVIDKYNADNEVKVFKDG</sequence>
<evidence type="ECO:0000313" key="2">
    <source>
        <dbReference type="Proteomes" id="UP000326953"/>
    </source>
</evidence>
<accession>A0A5E6X8Q6</accession>
<proteinExistence type="predicted"/>
<reference evidence="1 2" key="1">
    <citation type="submission" date="2019-09" db="EMBL/GenBank/DDBJ databases">
        <authorList>
            <person name="Chandra G."/>
            <person name="Truman W A."/>
        </authorList>
    </citation>
    <scope>NUCLEOTIDE SEQUENCE [LARGE SCALE GENOMIC DNA]</scope>
    <source>
        <strain evidence="1">PS662</strain>
    </source>
</reference>
<dbReference type="RefSeq" id="WP_150713486.1">
    <property type="nucleotide sequence ID" value="NZ_CABVHK010000021.1"/>
</dbReference>
<dbReference type="Proteomes" id="UP000326953">
    <property type="component" value="Unassembled WGS sequence"/>
</dbReference>
<gene>
    <name evidence="1" type="ORF">PS662_05230</name>
</gene>
<evidence type="ECO:0000313" key="1">
    <source>
        <dbReference type="EMBL" id="VVN37109.1"/>
    </source>
</evidence>
<dbReference type="OrthoDB" id="9935310at2"/>
<name>A0A5E6X8Q6_PSEFL</name>
<dbReference type="EMBL" id="CABVHK010000021">
    <property type="protein sequence ID" value="VVN37109.1"/>
    <property type="molecule type" value="Genomic_DNA"/>
</dbReference>
<organism evidence="1 2">
    <name type="scientific">Pseudomonas fluorescens</name>
    <dbReference type="NCBI Taxonomy" id="294"/>
    <lineage>
        <taxon>Bacteria</taxon>
        <taxon>Pseudomonadati</taxon>
        <taxon>Pseudomonadota</taxon>
        <taxon>Gammaproteobacteria</taxon>
        <taxon>Pseudomonadales</taxon>
        <taxon>Pseudomonadaceae</taxon>
        <taxon>Pseudomonas</taxon>
    </lineage>
</organism>
<protein>
    <submittedName>
        <fullName evidence="1">Uncharacterized protein</fullName>
    </submittedName>
</protein>